<evidence type="ECO:0000256" key="1">
    <source>
        <dbReference type="SAM" id="MobiDB-lite"/>
    </source>
</evidence>
<proteinExistence type="predicted"/>
<evidence type="ECO:0000313" key="3">
    <source>
        <dbReference type="Proteomes" id="UP000005408"/>
    </source>
</evidence>
<dbReference type="Proteomes" id="UP000005408">
    <property type="component" value="Unassembled WGS sequence"/>
</dbReference>
<protein>
    <submittedName>
        <fullName evidence="2">Uncharacterized protein</fullName>
    </submittedName>
</protein>
<keyword evidence="3" id="KW-1185">Reference proteome</keyword>
<evidence type="ECO:0000313" key="2">
    <source>
        <dbReference type="EnsemblMetazoa" id="G31917.1:cds"/>
    </source>
</evidence>
<sequence length="102" mass="11661">MPKSESSFKDDFKIDQYKSIHTYDSFPTPATIPYEILHSPREKRCDLPHSESPSITSGSMGGIYDRKSSPYYCTSPPDYRPRYQSVALPSADEEQDFTVLML</sequence>
<reference evidence="2" key="1">
    <citation type="submission" date="2022-08" db="UniProtKB">
        <authorList>
            <consortium name="EnsemblMetazoa"/>
        </authorList>
    </citation>
    <scope>IDENTIFICATION</scope>
    <source>
        <strain evidence="2">05x7-T-G4-1.051#20</strain>
    </source>
</reference>
<feature type="region of interest" description="Disordered" evidence="1">
    <location>
        <begin position="44"/>
        <end position="63"/>
    </location>
</feature>
<dbReference type="AlphaFoldDB" id="A0A8W8M5Y4"/>
<organism evidence="2 3">
    <name type="scientific">Magallana gigas</name>
    <name type="common">Pacific oyster</name>
    <name type="synonym">Crassostrea gigas</name>
    <dbReference type="NCBI Taxonomy" id="29159"/>
    <lineage>
        <taxon>Eukaryota</taxon>
        <taxon>Metazoa</taxon>
        <taxon>Spiralia</taxon>
        <taxon>Lophotrochozoa</taxon>
        <taxon>Mollusca</taxon>
        <taxon>Bivalvia</taxon>
        <taxon>Autobranchia</taxon>
        <taxon>Pteriomorphia</taxon>
        <taxon>Ostreida</taxon>
        <taxon>Ostreoidea</taxon>
        <taxon>Ostreidae</taxon>
        <taxon>Magallana</taxon>
    </lineage>
</organism>
<name>A0A8W8M5Y4_MAGGI</name>
<dbReference type="EnsemblMetazoa" id="G31917.1">
    <property type="protein sequence ID" value="G31917.1:cds"/>
    <property type="gene ID" value="G31917"/>
</dbReference>
<accession>A0A8W8M5Y4</accession>